<feature type="transmembrane region" description="Helical" evidence="5">
    <location>
        <begin position="62"/>
        <end position="85"/>
    </location>
</feature>
<evidence type="ECO:0000256" key="4">
    <source>
        <dbReference type="ARBA" id="ARBA00023136"/>
    </source>
</evidence>
<evidence type="ECO:0000256" key="3">
    <source>
        <dbReference type="ARBA" id="ARBA00022989"/>
    </source>
</evidence>
<dbReference type="EMBL" id="DVON01000274">
    <property type="protein sequence ID" value="HIV14004.1"/>
    <property type="molecule type" value="Genomic_DNA"/>
</dbReference>
<comment type="subcellular location">
    <subcellularLocation>
        <location evidence="1">Membrane</location>
        <topology evidence="1">Multi-pass membrane protein</topology>
    </subcellularLocation>
</comment>
<evidence type="ECO:0000313" key="6">
    <source>
        <dbReference type="EMBL" id="HIV14004.1"/>
    </source>
</evidence>
<dbReference type="Proteomes" id="UP000886723">
    <property type="component" value="Unassembled WGS sequence"/>
</dbReference>
<name>A0A9D1NXW4_9FIRM</name>
<keyword evidence="4 5" id="KW-0472">Membrane</keyword>
<evidence type="ECO:0008006" key="8">
    <source>
        <dbReference type="Google" id="ProtNLM"/>
    </source>
</evidence>
<feature type="transmembrane region" description="Helical" evidence="5">
    <location>
        <begin position="131"/>
        <end position="149"/>
    </location>
</feature>
<reference evidence="6" key="1">
    <citation type="submission" date="2020-10" db="EMBL/GenBank/DDBJ databases">
        <authorList>
            <person name="Gilroy R."/>
        </authorList>
    </citation>
    <scope>NUCLEOTIDE SEQUENCE</scope>
    <source>
        <strain evidence="6">ChiBcec2-4451</strain>
    </source>
</reference>
<organism evidence="6 7">
    <name type="scientific">Candidatus Pullilachnospira stercoravium</name>
    <dbReference type="NCBI Taxonomy" id="2840913"/>
    <lineage>
        <taxon>Bacteria</taxon>
        <taxon>Bacillati</taxon>
        <taxon>Bacillota</taxon>
        <taxon>Clostridia</taxon>
        <taxon>Lachnospirales</taxon>
        <taxon>Lachnospiraceae</taxon>
        <taxon>Lachnospiraceae incertae sedis</taxon>
        <taxon>Candidatus Pullilachnospira</taxon>
    </lineage>
</organism>
<gene>
    <name evidence="6" type="ORF">IAA63_12830</name>
</gene>
<evidence type="ECO:0000256" key="5">
    <source>
        <dbReference type="SAM" id="Phobius"/>
    </source>
</evidence>
<keyword evidence="2 5" id="KW-0812">Transmembrane</keyword>
<accession>A0A9D1NXW4</accession>
<dbReference type="AlphaFoldDB" id="A0A9D1NXW4"/>
<feature type="transmembrane region" description="Helical" evidence="5">
    <location>
        <begin position="97"/>
        <end position="119"/>
    </location>
</feature>
<protein>
    <recommendedName>
        <fullName evidence="8">Peptidase S54 rhomboid domain-containing protein</fullName>
    </recommendedName>
</protein>
<dbReference type="InterPro" id="IPR035952">
    <property type="entry name" value="Rhomboid-like_sf"/>
</dbReference>
<feature type="transmembrane region" description="Helical" evidence="5">
    <location>
        <begin position="161"/>
        <end position="177"/>
    </location>
</feature>
<proteinExistence type="predicted"/>
<evidence type="ECO:0000256" key="2">
    <source>
        <dbReference type="ARBA" id="ARBA00022692"/>
    </source>
</evidence>
<comment type="caution">
    <text evidence="6">The sequence shown here is derived from an EMBL/GenBank/DDBJ whole genome shotgun (WGS) entry which is preliminary data.</text>
</comment>
<feature type="transmembrane region" description="Helical" evidence="5">
    <location>
        <begin position="183"/>
        <end position="204"/>
    </location>
</feature>
<sequence length="277" mass="32277">MDLLTRLERKFGRYAIPNLSLYIVVTYAAGYLLMLTSSRLLGYLTLEPYYILRGQVWRLVSWLLIPPDSLSIFTIITLFFYYSVGNTLERTWGTFRYNVYIFTGILMTIVGSFLLYFLYGGNVLMGNAFSTYYISMSIFLAFAATYPNMQVLLYGIIPLKVKWMGYLEGILVLIQLIRGGWAIRVVIICSLLNFIVFFFSSGSMRRFRPKEIRRKQKFQKAVHQSQVNRNGTVTKHKCAICGRTERDGEHLEFRFCSKCNGNYEYCQDHLFTHTHVK</sequence>
<keyword evidence="3 5" id="KW-1133">Transmembrane helix</keyword>
<dbReference type="SUPFAM" id="SSF144091">
    <property type="entry name" value="Rhomboid-like"/>
    <property type="match status" value="1"/>
</dbReference>
<reference evidence="6" key="2">
    <citation type="journal article" date="2021" name="PeerJ">
        <title>Extensive microbial diversity within the chicken gut microbiome revealed by metagenomics and culture.</title>
        <authorList>
            <person name="Gilroy R."/>
            <person name="Ravi A."/>
            <person name="Getino M."/>
            <person name="Pursley I."/>
            <person name="Horton D.L."/>
            <person name="Alikhan N.F."/>
            <person name="Baker D."/>
            <person name="Gharbi K."/>
            <person name="Hall N."/>
            <person name="Watson M."/>
            <person name="Adriaenssens E.M."/>
            <person name="Foster-Nyarko E."/>
            <person name="Jarju S."/>
            <person name="Secka A."/>
            <person name="Antonio M."/>
            <person name="Oren A."/>
            <person name="Chaudhuri R.R."/>
            <person name="La Ragione R."/>
            <person name="Hildebrand F."/>
            <person name="Pallen M.J."/>
        </authorList>
    </citation>
    <scope>NUCLEOTIDE SEQUENCE</scope>
    <source>
        <strain evidence="6">ChiBcec2-4451</strain>
    </source>
</reference>
<dbReference type="GO" id="GO:0016020">
    <property type="term" value="C:membrane"/>
    <property type="evidence" value="ECO:0007669"/>
    <property type="project" value="UniProtKB-SubCell"/>
</dbReference>
<feature type="transmembrane region" description="Helical" evidence="5">
    <location>
        <begin position="21"/>
        <end position="42"/>
    </location>
</feature>
<evidence type="ECO:0000256" key="1">
    <source>
        <dbReference type="ARBA" id="ARBA00004141"/>
    </source>
</evidence>
<evidence type="ECO:0000313" key="7">
    <source>
        <dbReference type="Proteomes" id="UP000886723"/>
    </source>
</evidence>